<keyword evidence="2 4" id="KW-0488">Methylation</keyword>
<dbReference type="OrthoDB" id="9806673at2"/>
<evidence type="ECO:0000256" key="3">
    <source>
        <dbReference type="ARBA" id="ARBA00022917"/>
    </source>
</evidence>
<organism evidence="7 8">
    <name type="scientific">Parasphaerochaeta coccoides (strain ATCC BAA-1237 / DSM 17374 / SPN1)</name>
    <name type="common">Sphaerochaeta coccoides</name>
    <dbReference type="NCBI Taxonomy" id="760011"/>
    <lineage>
        <taxon>Bacteria</taxon>
        <taxon>Pseudomonadati</taxon>
        <taxon>Spirochaetota</taxon>
        <taxon>Spirochaetia</taxon>
        <taxon>Spirochaetales</taxon>
        <taxon>Sphaerochaetaceae</taxon>
        <taxon>Parasphaerochaeta</taxon>
    </lineage>
</organism>
<comment type="subcellular location">
    <subcellularLocation>
        <location evidence="4">Cytoplasm</location>
    </subcellularLocation>
</comment>
<dbReference type="Gene3D" id="3.30.70.1660">
    <property type="match status" value="1"/>
</dbReference>
<dbReference type="InterPro" id="IPR000352">
    <property type="entry name" value="Pep_chain_release_fac_I"/>
</dbReference>
<name>F4GJC5_PARC1</name>
<dbReference type="SMART" id="SM00937">
    <property type="entry name" value="PCRF"/>
    <property type="match status" value="1"/>
</dbReference>
<dbReference type="AlphaFoldDB" id="F4GJC5"/>
<dbReference type="eggNOG" id="COG1186">
    <property type="taxonomic scope" value="Bacteria"/>
</dbReference>
<comment type="similarity">
    <text evidence="1 4">Belongs to the prokaryotic/mitochondrial release factor family.</text>
</comment>
<dbReference type="GO" id="GO:0016149">
    <property type="term" value="F:translation release factor activity, codon specific"/>
    <property type="evidence" value="ECO:0007669"/>
    <property type="project" value="UniProtKB-UniRule"/>
</dbReference>
<dbReference type="GO" id="GO:0005737">
    <property type="term" value="C:cytoplasm"/>
    <property type="evidence" value="ECO:0007669"/>
    <property type="project" value="UniProtKB-SubCell"/>
</dbReference>
<dbReference type="PANTHER" id="PTHR43116">
    <property type="entry name" value="PEPTIDE CHAIN RELEASE FACTOR 2"/>
    <property type="match status" value="1"/>
</dbReference>
<dbReference type="Pfam" id="PF00472">
    <property type="entry name" value="RF-1"/>
    <property type="match status" value="1"/>
</dbReference>
<keyword evidence="4" id="KW-0963">Cytoplasm</keyword>
<feature type="domain" description="Prokaryotic-type class I peptide chain release factors" evidence="6">
    <location>
        <begin position="242"/>
        <end position="258"/>
    </location>
</feature>
<dbReference type="HAMAP" id="MF_00094">
    <property type="entry name" value="Rel_fac_2"/>
    <property type="match status" value="1"/>
</dbReference>
<dbReference type="Pfam" id="PF03462">
    <property type="entry name" value="PCRF"/>
    <property type="match status" value="1"/>
</dbReference>
<evidence type="ECO:0000256" key="4">
    <source>
        <dbReference type="HAMAP-Rule" id="MF_00094"/>
    </source>
</evidence>
<dbReference type="EMBL" id="CP002659">
    <property type="protein sequence ID" value="AEC01765.1"/>
    <property type="molecule type" value="Genomic_DNA"/>
</dbReference>
<dbReference type="InterPro" id="IPR005139">
    <property type="entry name" value="PCRF"/>
</dbReference>
<comment type="PTM">
    <text evidence="4">Methylated by PrmC. Methylation increases the termination efficiency of RF2.</text>
</comment>
<evidence type="ECO:0000256" key="5">
    <source>
        <dbReference type="NCBIfam" id="TIGR00020"/>
    </source>
</evidence>
<dbReference type="HOGENOM" id="CLU_221961_0_0_12"/>
<evidence type="ECO:0000256" key="1">
    <source>
        <dbReference type="ARBA" id="ARBA00010835"/>
    </source>
</evidence>
<dbReference type="NCBIfam" id="TIGR00020">
    <property type="entry name" value="prfB"/>
    <property type="match status" value="1"/>
</dbReference>
<dbReference type="InterPro" id="IPR045853">
    <property type="entry name" value="Pep_chain_release_fac_I_sf"/>
</dbReference>
<gene>
    <name evidence="4" type="primary">prfB</name>
    <name evidence="7" type="ordered locus">Spico_0537</name>
</gene>
<proteinExistence type="inferred from homology"/>
<accession>F4GJC5</accession>
<feature type="modified residue" description="N5-methylglutamine" evidence="4">
    <location>
        <position position="249"/>
    </location>
</feature>
<dbReference type="PANTHER" id="PTHR43116:SF3">
    <property type="entry name" value="CLASS I PEPTIDE CHAIN RELEASE FACTOR"/>
    <property type="match status" value="1"/>
</dbReference>
<reference evidence="8" key="1">
    <citation type="submission" date="2011-04" db="EMBL/GenBank/DDBJ databases">
        <title>The complete genome of Spirochaeta coccoides DSM 17374.</title>
        <authorList>
            <person name="Lucas S."/>
            <person name="Copeland A."/>
            <person name="Lapidus A."/>
            <person name="Bruce D."/>
            <person name="Goodwin L."/>
            <person name="Pitluck S."/>
            <person name="Peters L."/>
            <person name="Kyrpides N."/>
            <person name="Mavromatis K."/>
            <person name="Pagani I."/>
            <person name="Ivanova N."/>
            <person name="Ovchinnikova G."/>
            <person name="Lu M."/>
            <person name="Detter J.C."/>
            <person name="Tapia R."/>
            <person name="Han C."/>
            <person name="Land M."/>
            <person name="Hauser L."/>
            <person name="Markowitz V."/>
            <person name="Cheng J.-F."/>
            <person name="Hugenholtz P."/>
            <person name="Woyke T."/>
            <person name="Wu D."/>
            <person name="Spring S."/>
            <person name="Schroeder M."/>
            <person name="Brambilla E."/>
            <person name="Klenk H.-P."/>
            <person name="Eisen J.A."/>
        </authorList>
    </citation>
    <scope>NUCLEOTIDE SEQUENCE [LARGE SCALE GENOMIC DNA]</scope>
    <source>
        <strain evidence="8">ATCC BAA-1237 / DSM 17374 / SPN1</strain>
    </source>
</reference>
<evidence type="ECO:0000259" key="6">
    <source>
        <dbReference type="PROSITE" id="PS00745"/>
    </source>
</evidence>
<dbReference type="KEGG" id="scc:Spico_0537"/>
<keyword evidence="3 4" id="KW-0648">Protein biosynthesis</keyword>
<evidence type="ECO:0000256" key="2">
    <source>
        <dbReference type="ARBA" id="ARBA00022481"/>
    </source>
</evidence>
<dbReference type="Gene3D" id="3.30.160.20">
    <property type="match status" value="1"/>
</dbReference>
<keyword evidence="8" id="KW-1185">Reference proteome</keyword>
<comment type="function">
    <text evidence="4">Peptide chain release factor 2 directs the termination of translation in response to the peptide chain termination codons UGA and UAA.</text>
</comment>
<dbReference type="RefSeq" id="WP_013739161.1">
    <property type="nucleotide sequence ID" value="NC_015436.1"/>
</dbReference>
<dbReference type="InterPro" id="IPR004374">
    <property type="entry name" value="PrfB"/>
</dbReference>
<evidence type="ECO:0000313" key="7">
    <source>
        <dbReference type="EMBL" id="AEC01765.1"/>
    </source>
</evidence>
<reference evidence="7 8" key="2">
    <citation type="journal article" date="2012" name="Stand. Genomic Sci.">
        <title>Complete genome sequence of the termite hindgut bacterium Spirochaeta coccoides type strain (SPN1(T)), reclassification in the genus Sphaerochaeta as Sphaerochaeta coccoides comb. nov. and emendations of the family Spirochaetaceae and the genus Sphaerochaeta.</title>
        <authorList>
            <person name="Abt B."/>
            <person name="Han C."/>
            <person name="Scheuner C."/>
            <person name="Lu M."/>
            <person name="Lapidus A."/>
            <person name="Nolan M."/>
            <person name="Lucas S."/>
            <person name="Hammon N."/>
            <person name="Deshpande S."/>
            <person name="Cheng J.F."/>
            <person name="Tapia R."/>
            <person name="Goodwin L.A."/>
            <person name="Pitluck S."/>
            <person name="Liolios K."/>
            <person name="Pagani I."/>
            <person name="Ivanova N."/>
            <person name="Mavromatis K."/>
            <person name="Mikhailova N."/>
            <person name="Huntemann M."/>
            <person name="Pati A."/>
            <person name="Chen A."/>
            <person name="Palaniappan K."/>
            <person name="Land M."/>
            <person name="Hauser L."/>
            <person name="Brambilla E.M."/>
            <person name="Rohde M."/>
            <person name="Spring S."/>
            <person name="Gronow S."/>
            <person name="Goker M."/>
            <person name="Woyke T."/>
            <person name="Bristow J."/>
            <person name="Eisen J.A."/>
            <person name="Markowitz V."/>
            <person name="Hugenholtz P."/>
            <person name="Kyrpides N.C."/>
            <person name="Klenk H.P."/>
            <person name="Detter J.C."/>
        </authorList>
    </citation>
    <scope>NUCLEOTIDE SEQUENCE [LARGE SCALE GENOMIC DNA]</scope>
    <source>
        <strain evidence="8">ATCC BAA-1237 / DSM 17374 / SPN1</strain>
    </source>
</reference>
<dbReference type="SUPFAM" id="SSF75620">
    <property type="entry name" value="Release factor"/>
    <property type="match status" value="1"/>
</dbReference>
<protein>
    <recommendedName>
        <fullName evidence="4 5">Peptide chain release factor 2</fullName>
        <shortName evidence="4">RF-2</shortName>
    </recommendedName>
</protein>
<evidence type="ECO:0000313" key="8">
    <source>
        <dbReference type="Proteomes" id="UP000007939"/>
    </source>
</evidence>
<dbReference type="PROSITE" id="PS00745">
    <property type="entry name" value="RF_PROK_I"/>
    <property type="match status" value="1"/>
</dbReference>
<dbReference type="Gene3D" id="1.20.58.410">
    <property type="entry name" value="Release factor"/>
    <property type="match status" value="1"/>
</dbReference>
<dbReference type="STRING" id="760011.Spico_0537"/>
<dbReference type="Proteomes" id="UP000007939">
    <property type="component" value="Chromosome"/>
</dbReference>
<dbReference type="FunFam" id="3.30.160.20:FF:000004">
    <property type="entry name" value="Peptide chain release factor 1"/>
    <property type="match status" value="1"/>
</dbReference>
<sequence>MFLQNKSKFEEIKEEAYTVWRRLDSTGIEKQIQELEAKTTLPDFWNDKEKAEKTFSDLSSLKDSFFPWRDLKKRIDDVGDLIDLYANEDDESLVQELDSQILDIEKEFHPLKVKTLLSQRFDKNDCFLSIHAGAGGTEASDWAAMLMRMYLRWCERNGFKSEILDMQEDEGGIKSTTIRVSGQYAFGYLKGEAGVHRLVRISPFDSQKRRHTSFTSVYASPVIDDEIEIDIKPEDIRLDTYRAGGAGGQHVNKTDSAVRITHFESGIVVQCQNERSQFMNKEVAFKMLRSRLYEYYKEKQEQEHQKTAIAKKGITWGSQIRSYVFQPYTMVKDHRTNCQVGNIQAVMDGDIDDFIEQFLQWDGNTPVES</sequence>